<dbReference type="Proteomes" id="UP000748752">
    <property type="component" value="Unassembled WGS sequence"/>
</dbReference>
<dbReference type="RefSeq" id="WP_200233571.1">
    <property type="nucleotide sequence ID" value="NZ_NRRV01000003.1"/>
</dbReference>
<dbReference type="EMBL" id="NRRV01000003">
    <property type="protein sequence ID" value="MBK1629515.1"/>
    <property type="molecule type" value="Genomic_DNA"/>
</dbReference>
<feature type="transmembrane region" description="Helical" evidence="1">
    <location>
        <begin position="20"/>
        <end position="38"/>
    </location>
</feature>
<feature type="transmembrane region" description="Helical" evidence="1">
    <location>
        <begin position="252"/>
        <end position="270"/>
    </location>
</feature>
<evidence type="ECO:0000256" key="1">
    <source>
        <dbReference type="SAM" id="Phobius"/>
    </source>
</evidence>
<protein>
    <submittedName>
        <fullName evidence="2">Uncharacterized protein</fullName>
    </submittedName>
</protein>
<evidence type="ECO:0000313" key="3">
    <source>
        <dbReference type="Proteomes" id="UP000748752"/>
    </source>
</evidence>
<gene>
    <name evidence="2" type="ORF">CKO31_01930</name>
</gene>
<feature type="transmembrane region" description="Helical" evidence="1">
    <location>
        <begin position="162"/>
        <end position="179"/>
    </location>
</feature>
<organism evidence="2 3">
    <name type="scientific">Thiohalocapsa halophila</name>
    <dbReference type="NCBI Taxonomy" id="69359"/>
    <lineage>
        <taxon>Bacteria</taxon>
        <taxon>Pseudomonadati</taxon>
        <taxon>Pseudomonadota</taxon>
        <taxon>Gammaproteobacteria</taxon>
        <taxon>Chromatiales</taxon>
        <taxon>Chromatiaceae</taxon>
        <taxon>Thiohalocapsa</taxon>
    </lineage>
</organism>
<feature type="transmembrane region" description="Helical" evidence="1">
    <location>
        <begin position="191"/>
        <end position="209"/>
    </location>
</feature>
<comment type="caution">
    <text evidence="2">The sequence shown here is derived from an EMBL/GenBank/DDBJ whole genome shotgun (WGS) entry which is preliminary data.</text>
</comment>
<name>A0ABS1CCB3_9GAMM</name>
<feature type="transmembrane region" description="Helical" evidence="1">
    <location>
        <begin position="45"/>
        <end position="65"/>
    </location>
</feature>
<keyword evidence="1" id="KW-0812">Transmembrane</keyword>
<keyword evidence="3" id="KW-1185">Reference proteome</keyword>
<keyword evidence="1" id="KW-0472">Membrane</keyword>
<feature type="transmembrane region" description="Helical" evidence="1">
    <location>
        <begin position="77"/>
        <end position="103"/>
    </location>
</feature>
<keyword evidence="1" id="KW-1133">Transmembrane helix</keyword>
<accession>A0ABS1CCB3</accession>
<reference evidence="2 3" key="1">
    <citation type="journal article" date="2020" name="Microorganisms">
        <title>Osmotic Adaptation and Compatible Solute Biosynthesis of Phototrophic Bacteria as Revealed from Genome Analyses.</title>
        <authorList>
            <person name="Imhoff J.F."/>
            <person name="Rahn T."/>
            <person name="Kunzel S."/>
            <person name="Keller A."/>
            <person name="Neulinger S.C."/>
        </authorList>
    </citation>
    <scope>NUCLEOTIDE SEQUENCE [LARGE SCALE GENOMIC DNA]</scope>
    <source>
        <strain evidence="2 3">DSM 6210</strain>
    </source>
</reference>
<evidence type="ECO:0000313" key="2">
    <source>
        <dbReference type="EMBL" id="MBK1629515.1"/>
    </source>
</evidence>
<proteinExistence type="predicted"/>
<sequence>MDLRRFSGLARPVDTGYASNRRIAGASAAVLAAVWLIAGIATGQWLGALGTAALAALAFFLAWALGRELDPDEDAAALAGAALTLPGLALAGLPDIGALFLVLLAMRVLNRTTGVAATALDVGLLLVLGLVVALPGQPVYLAAAGAALLVDGIISPPSRRRVIIGLGAGAIAAAGVIVLMPDGPAPQPELLAGLVALVLAAAFLPVIQAQSGLQSVADDTGEPLSVQRVRAGQLLAAGTALAAALWQGSTGLLALLPLWAALIAAAAWRLSRGLRRSQAGGRD</sequence>